<keyword evidence="7" id="KW-1185">Reference proteome</keyword>
<evidence type="ECO:0000313" key="7">
    <source>
        <dbReference type="Proteomes" id="UP001295444"/>
    </source>
</evidence>
<evidence type="ECO:0000256" key="1">
    <source>
        <dbReference type="ARBA" id="ARBA00004141"/>
    </source>
</evidence>
<dbReference type="InterPro" id="IPR018908">
    <property type="entry name" value="TMEM234"/>
</dbReference>
<gene>
    <name evidence="6" type="ORF">PECUL_23A054937</name>
</gene>
<evidence type="ECO:0000256" key="2">
    <source>
        <dbReference type="ARBA" id="ARBA00022692"/>
    </source>
</evidence>
<evidence type="ECO:0000313" key="6">
    <source>
        <dbReference type="EMBL" id="CAH2222266.1"/>
    </source>
</evidence>
<feature type="chain" id="PRO_5041909809" evidence="5">
    <location>
        <begin position="20"/>
        <end position="111"/>
    </location>
</feature>
<name>A0AAD1VP89_PELCU</name>
<dbReference type="PANTHER" id="PTHR28668">
    <property type="entry name" value="TRANSMEMBRANE PROTEIN 234"/>
    <property type="match status" value="1"/>
</dbReference>
<dbReference type="AlphaFoldDB" id="A0AAD1VP89"/>
<keyword evidence="3" id="KW-1133">Transmembrane helix</keyword>
<feature type="signal peptide" evidence="5">
    <location>
        <begin position="1"/>
        <end position="19"/>
    </location>
</feature>
<dbReference type="PANTHER" id="PTHR28668:SF1">
    <property type="entry name" value="TRANSMEMBRANE PROTEIN 234"/>
    <property type="match status" value="1"/>
</dbReference>
<sequence>MSLPVRDLCSLVLVSFLWGATNPFLRKGAEGLERVKEERSIRQLLSEARFLISNWRYVVPFLMNQCGSVGFYLTLASAELSLAVPLCNSLALVFTVVTGTFLGEDIGGRGK</sequence>
<evidence type="ECO:0000256" key="3">
    <source>
        <dbReference type="ARBA" id="ARBA00022989"/>
    </source>
</evidence>
<reference evidence="6" key="1">
    <citation type="submission" date="2022-03" db="EMBL/GenBank/DDBJ databases">
        <authorList>
            <person name="Alioto T."/>
            <person name="Alioto T."/>
            <person name="Gomez Garrido J."/>
        </authorList>
    </citation>
    <scope>NUCLEOTIDE SEQUENCE</scope>
</reference>
<dbReference type="EMBL" id="OW240912">
    <property type="protein sequence ID" value="CAH2222266.1"/>
    <property type="molecule type" value="Genomic_DNA"/>
</dbReference>
<dbReference type="Pfam" id="PF10639">
    <property type="entry name" value="TMEM234"/>
    <property type="match status" value="1"/>
</dbReference>
<dbReference type="Proteomes" id="UP001295444">
    <property type="component" value="Chromosome 01"/>
</dbReference>
<organism evidence="6 7">
    <name type="scientific">Pelobates cultripes</name>
    <name type="common">Western spadefoot toad</name>
    <dbReference type="NCBI Taxonomy" id="61616"/>
    <lineage>
        <taxon>Eukaryota</taxon>
        <taxon>Metazoa</taxon>
        <taxon>Chordata</taxon>
        <taxon>Craniata</taxon>
        <taxon>Vertebrata</taxon>
        <taxon>Euteleostomi</taxon>
        <taxon>Amphibia</taxon>
        <taxon>Batrachia</taxon>
        <taxon>Anura</taxon>
        <taxon>Pelobatoidea</taxon>
        <taxon>Pelobatidae</taxon>
        <taxon>Pelobates</taxon>
    </lineage>
</organism>
<evidence type="ECO:0000256" key="4">
    <source>
        <dbReference type="ARBA" id="ARBA00023136"/>
    </source>
</evidence>
<comment type="subcellular location">
    <subcellularLocation>
        <location evidence="1">Membrane</location>
        <topology evidence="1">Multi-pass membrane protein</topology>
    </subcellularLocation>
</comment>
<keyword evidence="4" id="KW-0472">Membrane</keyword>
<keyword evidence="5" id="KW-0732">Signal</keyword>
<accession>A0AAD1VP89</accession>
<dbReference type="GO" id="GO:0016020">
    <property type="term" value="C:membrane"/>
    <property type="evidence" value="ECO:0007669"/>
    <property type="project" value="UniProtKB-SubCell"/>
</dbReference>
<proteinExistence type="predicted"/>
<evidence type="ECO:0000256" key="5">
    <source>
        <dbReference type="SAM" id="SignalP"/>
    </source>
</evidence>
<protein>
    <submittedName>
        <fullName evidence="6">Transmembrane 234</fullName>
    </submittedName>
</protein>
<keyword evidence="2 6" id="KW-0812">Transmembrane</keyword>